<name>A0A8S5UPD6_9CAUD</name>
<reference evidence="1" key="1">
    <citation type="journal article" date="2021" name="Proc. Natl. Acad. Sci. U.S.A.">
        <title>A Catalog of Tens of Thousands of Viruses from Human Metagenomes Reveals Hidden Associations with Chronic Diseases.</title>
        <authorList>
            <person name="Tisza M.J."/>
            <person name="Buck C.B."/>
        </authorList>
    </citation>
    <scope>NUCLEOTIDE SEQUENCE</scope>
    <source>
        <strain evidence="1">CtG4L18</strain>
    </source>
</reference>
<evidence type="ECO:0000313" key="1">
    <source>
        <dbReference type="EMBL" id="DAF96349.1"/>
    </source>
</evidence>
<protein>
    <submittedName>
        <fullName evidence="1">Uncharacterized protein</fullName>
    </submittedName>
</protein>
<sequence>MKSTLKRNMLMTLLVILTLISILQKRMPILRI</sequence>
<proteinExistence type="predicted"/>
<dbReference type="EMBL" id="BK016114">
    <property type="protein sequence ID" value="DAF96349.1"/>
    <property type="molecule type" value="Genomic_DNA"/>
</dbReference>
<accession>A0A8S5UPD6</accession>
<organism evidence="1">
    <name type="scientific">Podoviridae sp. ctG4L18</name>
    <dbReference type="NCBI Taxonomy" id="2825234"/>
    <lineage>
        <taxon>Viruses</taxon>
        <taxon>Duplodnaviria</taxon>
        <taxon>Heunggongvirae</taxon>
        <taxon>Uroviricota</taxon>
        <taxon>Caudoviricetes</taxon>
    </lineage>
</organism>